<accession>A0A2M4D903</accession>
<keyword evidence="1" id="KW-0732">Signal</keyword>
<organism evidence="2">
    <name type="scientific">Anopheles darlingi</name>
    <name type="common">Mosquito</name>
    <dbReference type="NCBI Taxonomy" id="43151"/>
    <lineage>
        <taxon>Eukaryota</taxon>
        <taxon>Metazoa</taxon>
        <taxon>Ecdysozoa</taxon>
        <taxon>Arthropoda</taxon>
        <taxon>Hexapoda</taxon>
        <taxon>Insecta</taxon>
        <taxon>Pterygota</taxon>
        <taxon>Neoptera</taxon>
        <taxon>Endopterygota</taxon>
        <taxon>Diptera</taxon>
        <taxon>Nematocera</taxon>
        <taxon>Culicoidea</taxon>
        <taxon>Culicidae</taxon>
        <taxon>Anophelinae</taxon>
        <taxon>Anopheles</taxon>
    </lineage>
</organism>
<dbReference type="EMBL" id="GGFL01009829">
    <property type="protein sequence ID" value="MBW74007.1"/>
    <property type="molecule type" value="Transcribed_RNA"/>
</dbReference>
<proteinExistence type="predicted"/>
<reference evidence="2" key="1">
    <citation type="submission" date="2018-01" db="EMBL/GenBank/DDBJ databases">
        <title>An insight into the sialome of Amazonian anophelines.</title>
        <authorList>
            <person name="Ribeiro J.M."/>
            <person name="Scarpassa V."/>
            <person name="Calvo E."/>
        </authorList>
    </citation>
    <scope>NUCLEOTIDE SEQUENCE</scope>
</reference>
<feature type="signal peptide" evidence="1">
    <location>
        <begin position="1"/>
        <end position="19"/>
    </location>
</feature>
<name>A0A2M4D903_ANODA</name>
<feature type="chain" id="PRO_5014805161" evidence="1">
    <location>
        <begin position="20"/>
        <end position="100"/>
    </location>
</feature>
<dbReference type="AlphaFoldDB" id="A0A2M4D903"/>
<protein>
    <submittedName>
        <fullName evidence="2">Putative secreted protein</fullName>
    </submittedName>
</protein>
<evidence type="ECO:0000256" key="1">
    <source>
        <dbReference type="SAM" id="SignalP"/>
    </source>
</evidence>
<sequence>MLCSLIMALLAAAAAPNEATEGVLRGLYLRCKRLRKAEIINDSGTLVTSQGWLGVRVPASEKRRRGRPSPRPSSLSACMHSWVLLLFSYATAITNDDSLH</sequence>
<evidence type="ECO:0000313" key="2">
    <source>
        <dbReference type="EMBL" id="MBW74007.1"/>
    </source>
</evidence>